<keyword evidence="1" id="KW-1133">Transmembrane helix</keyword>
<keyword evidence="1" id="KW-0812">Transmembrane</keyword>
<protein>
    <submittedName>
        <fullName evidence="2">TAXI family TRAP transporter solute-binding subunit</fullName>
    </submittedName>
</protein>
<dbReference type="SUPFAM" id="SSF53850">
    <property type="entry name" value="Periplasmic binding protein-like II"/>
    <property type="match status" value="1"/>
</dbReference>
<evidence type="ECO:0000256" key="1">
    <source>
        <dbReference type="SAM" id="Phobius"/>
    </source>
</evidence>
<evidence type="ECO:0000313" key="3">
    <source>
        <dbReference type="Proteomes" id="UP001385892"/>
    </source>
</evidence>
<proteinExistence type="predicted"/>
<organism evidence="2 3">
    <name type="scientific">Variovorax rhizosphaerae</name>
    <dbReference type="NCBI Taxonomy" id="1836200"/>
    <lineage>
        <taxon>Bacteria</taxon>
        <taxon>Pseudomonadati</taxon>
        <taxon>Pseudomonadota</taxon>
        <taxon>Betaproteobacteria</taxon>
        <taxon>Burkholderiales</taxon>
        <taxon>Comamonadaceae</taxon>
        <taxon>Variovorax</taxon>
    </lineage>
</organism>
<evidence type="ECO:0000313" key="2">
    <source>
        <dbReference type="EMBL" id="MEJ8851144.1"/>
    </source>
</evidence>
<dbReference type="Gene3D" id="3.40.190.10">
    <property type="entry name" value="Periplasmic binding protein-like II"/>
    <property type="match status" value="2"/>
</dbReference>
<name>A0ABU8WUS9_9BURK</name>
<dbReference type="Proteomes" id="UP001385892">
    <property type="component" value="Unassembled WGS sequence"/>
</dbReference>
<feature type="transmembrane region" description="Helical" evidence="1">
    <location>
        <begin position="12"/>
        <end position="30"/>
    </location>
</feature>
<sequence>MRHLPWKPSAISILWAIVVVGVLCIVYRLVDPLPPRQFTIAAGIPGTTYDVYARKYAAILARDGVDLKVRNYPSAIQHFVALRDSTSGVQAALTNFSFTQPGDAAILQSLGGISDTPIFIFFKGAEPLERLAQLRGKRIAIGLPGSALRALMLDVLRATGAWDDSIHLADLDYSDALQALKAGTLDVAMIPAQIDDPVVRSALDAADLQLMNAAQADAVAKTVPGLKHVVLSRGLISLSRDIPSADVDMLALHNRLLVRNDLHPALQYLLLRAMREVHGGPGPFNRLGEFPAEQSGDLPLSPTAEAFYRSGPSLWQQYTSFWLSSLLNRIGFFVIPILATLIPLLGVAPRIYKWLHLRPVGRWHRGLTDLERDVRLRHDDVQWEELSSRVAEADAEIGKLRLPRAYESELHLLRLHLRSVQDLLAENAPLAGRSVKRPLRRQGPNRSHRMLS</sequence>
<feature type="transmembrane region" description="Helical" evidence="1">
    <location>
        <begin position="330"/>
        <end position="352"/>
    </location>
</feature>
<reference evidence="2 3" key="1">
    <citation type="submission" date="2024-03" db="EMBL/GenBank/DDBJ databases">
        <title>Novel species of the genus Variovorax.</title>
        <authorList>
            <person name="Liu Q."/>
            <person name="Xin Y.-H."/>
        </authorList>
    </citation>
    <scope>NUCLEOTIDE SEQUENCE [LARGE SCALE GENOMIC DNA]</scope>
    <source>
        <strain evidence="2 3">KACC 18900</strain>
    </source>
</reference>
<gene>
    <name evidence="2" type="ORF">WKW82_31220</name>
</gene>
<dbReference type="PANTHER" id="PTHR42941:SF1">
    <property type="entry name" value="SLL1037 PROTEIN"/>
    <property type="match status" value="1"/>
</dbReference>
<accession>A0ABU8WUS9</accession>
<comment type="caution">
    <text evidence="2">The sequence shown here is derived from an EMBL/GenBank/DDBJ whole genome shotgun (WGS) entry which is preliminary data.</text>
</comment>
<dbReference type="InterPro" id="IPR011852">
    <property type="entry name" value="TRAP_TAXI"/>
</dbReference>
<dbReference type="Pfam" id="PF16868">
    <property type="entry name" value="NMT1_3"/>
    <property type="match status" value="1"/>
</dbReference>
<keyword evidence="1" id="KW-0472">Membrane</keyword>
<dbReference type="PANTHER" id="PTHR42941">
    <property type="entry name" value="SLL1037 PROTEIN"/>
    <property type="match status" value="1"/>
</dbReference>
<dbReference type="EMBL" id="JBBKZT010000020">
    <property type="protein sequence ID" value="MEJ8851144.1"/>
    <property type="molecule type" value="Genomic_DNA"/>
</dbReference>
<keyword evidence="3" id="KW-1185">Reference proteome</keyword>
<dbReference type="RefSeq" id="WP_340346675.1">
    <property type="nucleotide sequence ID" value="NZ_JBBKZT010000020.1"/>
</dbReference>